<dbReference type="EMBL" id="VDUZ01000013">
    <property type="protein sequence ID" value="TXL75714.1"/>
    <property type="molecule type" value="Genomic_DNA"/>
</dbReference>
<evidence type="ECO:0000313" key="3">
    <source>
        <dbReference type="EMBL" id="TXL75714.1"/>
    </source>
</evidence>
<accession>A0A5C8PMR2</accession>
<dbReference type="AlphaFoldDB" id="A0A5C8PMR2"/>
<keyword evidence="4" id="KW-1185">Reference proteome</keyword>
<dbReference type="OrthoDB" id="7376129at2"/>
<proteinExistence type="predicted"/>
<dbReference type="Proteomes" id="UP000321638">
    <property type="component" value="Unassembled WGS sequence"/>
</dbReference>
<evidence type="ECO:0008006" key="5">
    <source>
        <dbReference type="Google" id="ProtNLM"/>
    </source>
</evidence>
<comment type="caution">
    <text evidence="3">The sequence shown here is derived from an EMBL/GenBank/DDBJ whole genome shotgun (WGS) entry which is preliminary data.</text>
</comment>
<organism evidence="3 4">
    <name type="scientific">Vineibacter terrae</name>
    <dbReference type="NCBI Taxonomy" id="2586908"/>
    <lineage>
        <taxon>Bacteria</taxon>
        <taxon>Pseudomonadati</taxon>
        <taxon>Pseudomonadota</taxon>
        <taxon>Alphaproteobacteria</taxon>
        <taxon>Hyphomicrobiales</taxon>
        <taxon>Vineibacter</taxon>
    </lineage>
</organism>
<feature type="region of interest" description="Disordered" evidence="1">
    <location>
        <begin position="34"/>
        <end position="75"/>
    </location>
</feature>
<feature type="compositionally biased region" description="Polar residues" evidence="1">
    <location>
        <begin position="34"/>
        <end position="59"/>
    </location>
</feature>
<feature type="compositionally biased region" description="Basic and acidic residues" evidence="1">
    <location>
        <begin position="140"/>
        <end position="152"/>
    </location>
</feature>
<feature type="chain" id="PRO_5022940338" description="Lipoprotein SmpA/OmlA domain-containing protein" evidence="2">
    <location>
        <begin position="21"/>
        <end position="163"/>
    </location>
</feature>
<dbReference type="RefSeq" id="WP_147847517.1">
    <property type="nucleotide sequence ID" value="NZ_VDUZ01000013.1"/>
</dbReference>
<reference evidence="3 4" key="1">
    <citation type="submission" date="2019-06" db="EMBL/GenBank/DDBJ databases">
        <title>New taxonomy in bacterial strain CC-CFT640, isolated from vineyard.</title>
        <authorList>
            <person name="Lin S.-Y."/>
            <person name="Tsai C.-F."/>
            <person name="Young C.-C."/>
        </authorList>
    </citation>
    <scope>NUCLEOTIDE SEQUENCE [LARGE SCALE GENOMIC DNA]</scope>
    <source>
        <strain evidence="3 4">CC-CFT640</strain>
    </source>
</reference>
<name>A0A5C8PMR2_9HYPH</name>
<dbReference type="PROSITE" id="PS51257">
    <property type="entry name" value="PROKAR_LIPOPROTEIN"/>
    <property type="match status" value="1"/>
</dbReference>
<feature type="signal peptide" evidence="2">
    <location>
        <begin position="1"/>
        <end position="20"/>
    </location>
</feature>
<evidence type="ECO:0000256" key="1">
    <source>
        <dbReference type="SAM" id="MobiDB-lite"/>
    </source>
</evidence>
<keyword evidence="2" id="KW-0732">Signal</keyword>
<evidence type="ECO:0000313" key="4">
    <source>
        <dbReference type="Proteomes" id="UP000321638"/>
    </source>
</evidence>
<feature type="compositionally biased region" description="Low complexity" evidence="1">
    <location>
        <begin position="60"/>
        <end position="75"/>
    </location>
</feature>
<protein>
    <recommendedName>
        <fullName evidence="5">Lipoprotein SmpA/OmlA domain-containing protein</fullName>
    </recommendedName>
</protein>
<sequence length="163" mass="17116">MIRKCLLPSLVGVNCLMLSACGLPEMLSRPLSKSTAVRPASSSATQRKPPQTGASTASVASPKGADPAAGAKGAGSSAASVNLIGLGEQELRAKLGPPVTEEERPPGKIWRYRTGGCTLNVSLYPDVQTRKFGTLTYEVKSDDDTDEGKRNCLADLQSRAQAR</sequence>
<feature type="region of interest" description="Disordered" evidence="1">
    <location>
        <begin position="140"/>
        <end position="163"/>
    </location>
</feature>
<gene>
    <name evidence="3" type="ORF">FHP25_13785</name>
</gene>
<evidence type="ECO:0000256" key="2">
    <source>
        <dbReference type="SAM" id="SignalP"/>
    </source>
</evidence>